<dbReference type="PANTHER" id="PTHR10799">
    <property type="entry name" value="SNF2/RAD54 HELICASE FAMILY"/>
    <property type="match status" value="1"/>
</dbReference>
<dbReference type="Gene3D" id="3.40.50.10810">
    <property type="entry name" value="Tandem AAA-ATPase domain"/>
    <property type="match status" value="1"/>
</dbReference>
<dbReference type="CDD" id="cd18793">
    <property type="entry name" value="SF2_C_SNF"/>
    <property type="match status" value="1"/>
</dbReference>
<dbReference type="InterPro" id="IPR049730">
    <property type="entry name" value="SNF2/RAD54-like_C"/>
</dbReference>
<feature type="compositionally biased region" description="Low complexity" evidence="3">
    <location>
        <begin position="1128"/>
        <end position="1139"/>
    </location>
</feature>
<evidence type="ECO:0000259" key="5">
    <source>
        <dbReference type="PROSITE" id="PS51194"/>
    </source>
</evidence>
<organism evidence="6 7">
    <name type="scientific">Eleusine coracana subsp. coracana</name>
    <dbReference type="NCBI Taxonomy" id="191504"/>
    <lineage>
        <taxon>Eukaryota</taxon>
        <taxon>Viridiplantae</taxon>
        <taxon>Streptophyta</taxon>
        <taxon>Embryophyta</taxon>
        <taxon>Tracheophyta</taxon>
        <taxon>Spermatophyta</taxon>
        <taxon>Magnoliopsida</taxon>
        <taxon>Liliopsida</taxon>
        <taxon>Poales</taxon>
        <taxon>Poaceae</taxon>
        <taxon>PACMAD clade</taxon>
        <taxon>Chloridoideae</taxon>
        <taxon>Cynodonteae</taxon>
        <taxon>Eleusininae</taxon>
        <taxon>Eleusine</taxon>
    </lineage>
</organism>
<feature type="compositionally biased region" description="Acidic residues" evidence="3">
    <location>
        <begin position="726"/>
        <end position="738"/>
    </location>
</feature>
<dbReference type="Pfam" id="PF00176">
    <property type="entry name" value="SNF2-rel_dom"/>
    <property type="match status" value="1"/>
</dbReference>
<dbReference type="SMART" id="SM00490">
    <property type="entry name" value="HELICc"/>
    <property type="match status" value="1"/>
</dbReference>
<evidence type="ECO:0000259" key="4">
    <source>
        <dbReference type="PROSITE" id="PS51192"/>
    </source>
</evidence>
<sequence>MAMPDRIYRKFVRQCERQRVELARQVLQMQKASREKQLKSIFQWRKKLLEAHWAIRDARITPQRYNVLSSFLTQTEEYLYKLGGKISAAKNQQQVEEAANAAATVARAQGLSEEEVKAAAQCAGQEVMIRNTFSEMNAPRDSISDNKYYNLAHAVSERVTKQPSLLRAGTLRDYQLVGLQWMLSLYNNKLNGILADEMGLGKTVQVMALIAYLMEFKGNYGPHLIIVPNAVLVNWKSELLNWLPSASCIFYVGAKDQRQKLFSQEVLAMKFNILVTTYEFIMFDRSKLSRIDWKYIIIDEAQRMKDRDSVLARDLDRYRCQRRLLLTGTPLQNDLKELWSLLNLLLPEVFDSSKAFQDWFSKPFQRDGPTHSEEEDDWLETEKKVIIIHRLHQILEPFMLRRRVEDVEGSLPRKDSIVLRCRMSAIQGHRVLLFSTMTKLLDIMEDYLQWRQLVYRRIDGTTSLEDRESAIVDFNRPNSDCFIFLLSIRAAGRGLNLQSADTVVIYDPDPNPQNEEQAVARAHRIGQTREVKVIYLEAVVDNISSYQKEDELRNGGSGDFEDDLAGKDRYMGSIESLIRNNIQQYKIDMADEVINAGRFDQRTTHEERRMTLETLLHDEERYQETLHDVPSLQEVNRMIARTEEEVELFDQMDEDFDWTGDMMKHNQVPKWLRASSTEVDGVVASLSNKPSKNMLSGGIALGTNDTPEKRRGRPKSSGKYSIYREIDDDDLEESDEDSEQRNISSLPEEGEIGESEDEEDNDDSVPDNKDESEEEEPIDDDGYDLPGGLRSGKTNRLDEAGSTGSSSGSRRLPPPGASSSSKKLRSLSALDARPGAMLKRNPDDLEEGEIALSGDSHMDFQQSGSWNHERDDGEDEQVLQPKIKRKRSIRIRPRPNAEKQEDRSGDGVFPQRGSHLAFQGDGDYDSQFKFEQDARSFAEPVARQQDSVHPIVKQKRNIPSRKVSPASRTGGLPYLSGSGDGSADRSKENWSSKAIDNAMPDFGQRCLTCKNVISKLWRRIDKEGHQIIPNISSWWRRNENSSFKGAAGSTLDLQKIEQRVDGFEYGGVTEFIADMQQMLKSVVQHFSYRHEIRVEAETLHTLFFNIMKIAFPDSDFTEAKNAMSLLKPGGSASSAAAPSTKHGSSGHKRRSSTSEAEQHGSGHTRHNQPSSVNKVPSRGQNSRPERDSRHSGPGSRDQLLDGGGLMHPSDLVIVKKKRQDRGARSSIGSLSSSGRAGPLSPGNPGRLGPSPSPRGARTPFQRDPQPSQQLMHPAGWGDHGGSSSSPGIGDIQWAKPVKRQRTDSGKRRPSHM</sequence>
<evidence type="ECO:0000256" key="3">
    <source>
        <dbReference type="SAM" id="MobiDB-lite"/>
    </source>
</evidence>
<dbReference type="InterPro" id="IPR001487">
    <property type="entry name" value="Bromodomain"/>
</dbReference>
<dbReference type="Proteomes" id="UP001054889">
    <property type="component" value="Unassembled WGS sequence"/>
</dbReference>
<dbReference type="SMART" id="SM00487">
    <property type="entry name" value="DEXDc"/>
    <property type="match status" value="1"/>
</dbReference>
<dbReference type="InterPro" id="IPR000330">
    <property type="entry name" value="SNF2_N"/>
</dbReference>
<dbReference type="Gene3D" id="3.40.50.300">
    <property type="entry name" value="P-loop containing nucleotide triphosphate hydrolases"/>
    <property type="match status" value="1"/>
</dbReference>
<dbReference type="PROSITE" id="PS51192">
    <property type="entry name" value="HELICASE_ATP_BIND_1"/>
    <property type="match status" value="1"/>
</dbReference>
<dbReference type="InterPro" id="IPR014001">
    <property type="entry name" value="Helicase_ATP-bd"/>
</dbReference>
<keyword evidence="7" id="KW-1185">Reference proteome</keyword>
<proteinExistence type="predicted"/>
<feature type="region of interest" description="Disordered" evidence="3">
    <location>
        <begin position="687"/>
        <end position="924"/>
    </location>
</feature>
<keyword evidence="1" id="KW-0378">Hydrolase</keyword>
<dbReference type="Gene3D" id="1.20.920.10">
    <property type="entry name" value="Bromodomain-like"/>
    <property type="match status" value="1"/>
</dbReference>
<dbReference type="InterPro" id="IPR027417">
    <property type="entry name" value="P-loop_NTPase"/>
</dbReference>
<feature type="compositionally biased region" description="Basic residues" evidence="3">
    <location>
        <begin position="882"/>
        <end position="893"/>
    </location>
</feature>
<feature type="domain" description="Helicase C-terminal" evidence="5">
    <location>
        <begin position="418"/>
        <end position="593"/>
    </location>
</feature>
<feature type="region of interest" description="Disordered" evidence="3">
    <location>
        <begin position="940"/>
        <end position="987"/>
    </location>
</feature>
<feature type="compositionally biased region" description="Acidic residues" evidence="3">
    <location>
        <begin position="748"/>
        <end position="783"/>
    </location>
</feature>
<dbReference type="EMBL" id="BQKI01000003">
    <property type="protein sequence ID" value="GJM90000.1"/>
    <property type="molecule type" value="Genomic_DNA"/>
</dbReference>
<dbReference type="SUPFAM" id="SSF47370">
    <property type="entry name" value="Bromodomain"/>
    <property type="match status" value="1"/>
</dbReference>
<feature type="compositionally biased region" description="Polar residues" evidence="3">
    <location>
        <begin position="1167"/>
        <end position="1182"/>
    </location>
</feature>
<feature type="domain" description="Helicase ATP-binding" evidence="4">
    <location>
        <begin position="183"/>
        <end position="348"/>
    </location>
</feature>
<feature type="compositionally biased region" description="Low complexity" evidence="3">
    <location>
        <begin position="1224"/>
        <end position="1255"/>
    </location>
</feature>
<dbReference type="PROSITE" id="PS51194">
    <property type="entry name" value="HELICASE_CTER"/>
    <property type="match status" value="1"/>
</dbReference>
<dbReference type="FunFam" id="3.40.50.10810:FF:000017">
    <property type="entry name" value="ATP-dependent helicase BRM"/>
    <property type="match status" value="1"/>
</dbReference>
<dbReference type="GO" id="GO:0005524">
    <property type="term" value="F:ATP binding"/>
    <property type="evidence" value="ECO:0007669"/>
    <property type="project" value="InterPro"/>
</dbReference>
<dbReference type="SMART" id="SM00297">
    <property type="entry name" value="BROMO"/>
    <property type="match status" value="1"/>
</dbReference>
<evidence type="ECO:0000313" key="7">
    <source>
        <dbReference type="Proteomes" id="UP001054889"/>
    </source>
</evidence>
<dbReference type="InterPro" id="IPR001650">
    <property type="entry name" value="Helicase_C-like"/>
</dbReference>
<evidence type="ECO:0000313" key="6">
    <source>
        <dbReference type="EMBL" id="GJM90000.1"/>
    </source>
</evidence>
<reference evidence="6" key="2">
    <citation type="submission" date="2021-12" db="EMBL/GenBank/DDBJ databases">
        <title>Resequencing data analysis of finger millet.</title>
        <authorList>
            <person name="Hatakeyama M."/>
            <person name="Aluri S."/>
            <person name="Balachadran M.T."/>
            <person name="Sivarajan S.R."/>
            <person name="Poveda L."/>
            <person name="Shimizu-Inatsugi R."/>
            <person name="Schlapbach R."/>
            <person name="Sreeman S.M."/>
            <person name="Shimizu K.K."/>
        </authorList>
    </citation>
    <scope>NUCLEOTIDE SEQUENCE</scope>
</reference>
<protein>
    <submittedName>
        <fullName evidence="6">Uncharacterized protein</fullName>
    </submittedName>
</protein>
<dbReference type="InterPro" id="IPR036427">
    <property type="entry name" value="Bromodomain-like_sf"/>
</dbReference>
<gene>
    <name evidence="6" type="primary">ga06235</name>
    <name evidence="6" type="ORF">PR202_ga06235</name>
</gene>
<feature type="compositionally biased region" description="Basic and acidic residues" evidence="3">
    <location>
        <begin position="895"/>
        <end position="905"/>
    </location>
</feature>
<dbReference type="SUPFAM" id="SSF52540">
    <property type="entry name" value="P-loop containing nucleoside triphosphate hydrolases"/>
    <property type="match status" value="2"/>
</dbReference>
<dbReference type="InterPro" id="IPR038718">
    <property type="entry name" value="SNF2-like_sf"/>
</dbReference>
<name>A0AAV5BUI4_ELECO</name>
<evidence type="ECO:0000256" key="1">
    <source>
        <dbReference type="ARBA" id="ARBA00022801"/>
    </source>
</evidence>
<keyword evidence="2" id="KW-0103">Bromodomain</keyword>
<feature type="compositionally biased region" description="Low complexity" evidence="3">
    <location>
        <begin position="800"/>
        <end position="830"/>
    </location>
</feature>
<dbReference type="FunFam" id="1.20.920.10:FF:000038">
    <property type="entry name" value="Brahma1"/>
    <property type="match status" value="1"/>
</dbReference>
<accession>A0AAV5BUI4</accession>
<evidence type="ECO:0000256" key="2">
    <source>
        <dbReference type="ARBA" id="ARBA00023117"/>
    </source>
</evidence>
<dbReference type="GO" id="GO:0016787">
    <property type="term" value="F:hydrolase activity"/>
    <property type="evidence" value="ECO:0007669"/>
    <property type="project" value="UniProtKB-KW"/>
</dbReference>
<comment type="caution">
    <text evidence="6">The sequence shown here is derived from an EMBL/GenBank/DDBJ whole genome shotgun (WGS) entry which is preliminary data.</text>
</comment>
<feature type="region of interest" description="Disordered" evidence="3">
    <location>
        <begin position="1127"/>
        <end position="1312"/>
    </location>
</feature>
<reference evidence="6" key="1">
    <citation type="journal article" date="2018" name="DNA Res.">
        <title>Multiple hybrid de novo genome assembly of finger millet, an orphan allotetraploid crop.</title>
        <authorList>
            <person name="Hatakeyama M."/>
            <person name="Aluri S."/>
            <person name="Balachadran M.T."/>
            <person name="Sivarajan S.R."/>
            <person name="Patrignani A."/>
            <person name="Gruter S."/>
            <person name="Poveda L."/>
            <person name="Shimizu-Inatsugi R."/>
            <person name="Baeten J."/>
            <person name="Francoijs K.J."/>
            <person name="Nataraja K.N."/>
            <person name="Reddy Y.A.N."/>
            <person name="Phadnis S."/>
            <person name="Ravikumar R.L."/>
            <person name="Schlapbach R."/>
            <person name="Sreeman S.M."/>
            <person name="Shimizu K.K."/>
        </authorList>
    </citation>
    <scope>NUCLEOTIDE SEQUENCE</scope>
</reference>